<accession>A0A366H3S1</accession>
<feature type="region of interest" description="Disordered" evidence="1">
    <location>
        <begin position="1"/>
        <end position="22"/>
    </location>
</feature>
<dbReference type="AlphaFoldDB" id="A0A366H3S1"/>
<name>A0A366H3S1_9BACT</name>
<proteinExistence type="predicted"/>
<organism evidence="2 3">
    <name type="scientific">Roseimicrobium gellanilyticum</name>
    <dbReference type="NCBI Taxonomy" id="748857"/>
    <lineage>
        <taxon>Bacteria</taxon>
        <taxon>Pseudomonadati</taxon>
        <taxon>Verrucomicrobiota</taxon>
        <taxon>Verrucomicrobiia</taxon>
        <taxon>Verrucomicrobiales</taxon>
        <taxon>Verrucomicrobiaceae</taxon>
        <taxon>Roseimicrobium</taxon>
    </lineage>
</organism>
<reference evidence="2 3" key="1">
    <citation type="submission" date="2018-06" db="EMBL/GenBank/DDBJ databases">
        <title>Genomic Encyclopedia of Type Strains, Phase IV (KMG-IV): sequencing the most valuable type-strain genomes for metagenomic binning, comparative biology and taxonomic classification.</title>
        <authorList>
            <person name="Goeker M."/>
        </authorList>
    </citation>
    <scope>NUCLEOTIDE SEQUENCE [LARGE SCALE GENOMIC DNA]</scope>
    <source>
        <strain evidence="2 3">DSM 25532</strain>
    </source>
</reference>
<comment type="caution">
    <text evidence="2">The sequence shown here is derived from an EMBL/GenBank/DDBJ whole genome shotgun (WGS) entry which is preliminary data.</text>
</comment>
<dbReference type="Proteomes" id="UP000253426">
    <property type="component" value="Unassembled WGS sequence"/>
</dbReference>
<dbReference type="EMBL" id="QNRR01000016">
    <property type="protein sequence ID" value="RBP36641.1"/>
    <property type="molecule type" value="Genomic_DNA"/>
</dbReference>
<evidence type="ECO:0000313" key="2">
    <source>
        <dbReference type="EMBL" id="RBP36641.1"/>
    </source>
</evidence>
<sequence length="99" mass="11046">MSSYQNLPPTMSHESPANDWSQGHASPDFCMEYTEDALLNLFSSHFAGLAGLVILDRISDGETIIVRRRDGTTVALTERAAADKFLRDTLGWMRTKPNM</sequence>
<protein>
    <submittedName>
        <fullName evidence="2">Uncharacterized protein</fullName>
    </submittedName>
</protein>
<gene>
    <name evidence="2" type="ORF">DES53_11680</name>
</gene>
<keyword evidence="3" id="KW-1185">Reference proteome</keyword>
<evidence type="ECO:0000313" key="3">
    <source>
        <dbReference type="Proteomes" id="UP000253426"/>
    </source>
</evidence>
<evidence type="ECO:0000256" key="1">
    <source>
        <dbReference type="SAM" id="MobiDB-lite"/>
    </source>
</evidence>